<keyword evidence="2" id="KW-1185">Reference proteome</keyword>
<dbReference type="EMBL" id="CADIKI010000003">
    <property type="protein sequence ID" value="CAB3783156.1"/>
    <property type="molecule type" value="Genomic_DNA"/>
</dbReference>
<evidence type="ECO:0000313" key="2">
    <source>
        <dbReference type="Proteomes" id="UP000494252"/>
    </source>
</evidence>
<evidence type="ECO:0000313" key="1">
    <source>
        <dbReference type="EMBL" id="CAB3783156.1"/>
    </source>
</evidence>
<accession>A0A6J5FMU1</accession>
<dbReference type="Proteomes" id="UP000494252">
    <property type="component" value="Unassembled WGS sequence"/>
</dbReference>
<dbReference type="AlphaFoldDB" id="A0A6J5FMU1"/>
<name>A0A6J5FMU1_9BURK</name>
<gene>
    <name evidence="1" type="ORF">LMG27177_01436</name>
</gene>
<proteinExistence type="predicted"/>
<protein>
    <submittedName>
        <fullName evidence="1">Uncharacterized protein</fullName>
    </submittedName>
</protein>
<sequence length="40" mass="4405">MHVALGHAPVWADEVGKDSVGDEAARKMFADRNVTHTQTR</sequence>
<reference evidence="1 2" key="1">
    <citation type="submission" date="2020-04" db="EMBL/GenBank/DDBJ databases">
        <authorList>
            <person name="De Canck E."/>
        </authorList>
    </citation>
    <scope>NUCLEOTIDE SEQUENCE [LARGE SCALE GENOMIC DNA]</scope>
    <source>
        <strain evidence="1 2">LMG 27177</strain>
    </source>
</reference>
<organism evidence="1 2">
    <name type="scientific">Paraburkholderia fynbosensis</name>
    <dbReference type="NCBI Taxonomy" id="1200993"/>
    <lineage>
        <taxon>Bacteria</taxon>
        <taxon>Pseudomonadati</taxon>
        <taxon>Pseudomonadota</taxon>
        <taxon>Betaproteobacteria</taxon>
        <taxon>Burkholderiales</taxon>
        <taxon>Burkholderiaceae</taxon>
        <taxon>Paraburkholderia</taxon>
    </lineage>
</organism>